<dbReference type="InterPro" id="IPR001611">
    <property type="entry name" value="Leu-rich_rpt"/>
</dbReference>
<dbReference type="SUPFAM" id="SSF52058">
    <property type="entry name" value="L domain-like"/>
    <property type="match status" value="1"/>
</dbReference>
<evidence type="ECO:0000256" key="21">
    <source>
        <dbReference type="SAM" id="SignalP"/>
    </source>
</evidence>
<dbReference type="STRING" id="106549.A0A540MUL9"/>
<keyword evidence="9 20" id="KW-0812">Transmembrane</keyword>
<proteinExistence type="predicted"/>
<evidence type="ECO:0000256" key="13">
    <source>
        <dbReference type="ARBA" id="ARBA00022840"/>
    </source>
</evidence>
<keyword evidence="5" id="KW-0418">Kinase</keyword>
<keyword evidence="6" id="KW-0597">Phosphoprotein</keyword>
<evidence type="ECO:0000256" key="11">
    <source>
        <dbReference type="ARBA" id="ARBA00022737"/>
    </source>
</evidence>
<feature type="transmembrane region" description="Helical" evidence="20">
    <location>
        <begin position="580"/>
        <end position="600"/>
    </location>
</feature>
<keyword evidence="14 20" id="KW-1133">Transmembrane helix</keyword>
<comment type="caution">
    <text evidence="23">The sequence shown here is derived from an EMBL/GenBank/DDBJ whole genome shotgun (WGS) entry which is preliminary data.</text>
</comment>
<comment type="catalytic activity">
    <reaction evidence="18">
        <text>L-threonyl-[protein] + ATP = O-phospho-L-threonyl-[protein] + ADP + H(+)</text>
        <dbReference type="Rhea" id="RHEA:46608"/>
        <dbReference type="Rhea" id="RHEA-COMP:11060"/>
        <dbReference type="Rhea" id="RHEA-COMP:11605"/>
        <dbReference type="ChEBI" id="CHEBI:15378"/>
        <dbReference type="ChEBI" id="CHEBI:30013"/>
        <dbReference type="ChEBI" id="CHEBI:30616"/>
        <dbReference type="ChEBI" id="CHEBI:61977"/>
        <dbReference type="ChEBI" id="CHEBI:456216"/>
        <dbReference type="EC" id="2.7.11.1"/>
    </reaction>
</comment>
<keyword evidence="5" id="KW-0723">Serine/threonine-protein kinase</keyword>
<keyword evidence="4" id="KW-1003">Cell membrane</keyword>
<feature type="chain" id="PRO_5021742803" description="non-specific serine/threonine protein kinase" evidence="21">
    <location>
        <begin position="25"/>
        <end position="935"/>
    </location>
</feature>
<keyword evidence="10 21" id="KW-0732">Signal</keyword>
<evidence type="ECO:0000256" key="16">
    <source>
        <dbReference type="ARBA" id="ARBA00023170"/>
    </source>
</evidence>
<evidence type="ECO:0000256" key="4">
    <source>
        <dbReference type="ARBA" id="ARBA00022475"/>
    </source>
</evidence>
<evidence type="ECO:0000256" key="6">
    <source>
        <dbReference type="ARBA" id="ARBA00022553"/>
    </source>
</evidence>
<gene>
    <name evidence="23" type="ORF">C1H46_011869</name>
</gene>
<dbReference type="PANTHER" id="PTHR48006">
    <property type="entry name" value="LEUCINE-RICH REPEAT-CONTAINING PROTEIN DDB_G0281931-RELATED"/>
    <property type="match status" value="1"/>
</dbReference>
<dbReference type="InterPro" id="IPR000719">
    <property type="entry name" value="Prot_kinase_dom"/>
</dbReference>
<evidence type="ECO:0000256" key="3">
    <source>
        <dbReference type="ARBA" id="ARBA00012513"/>
    </source>
</evidence>
<dbReference type="Gene3D" id="3.80.10.10">
    <property type="entry name" value="Ribonuclease Inhibitor"/>
    <property type="match status" value="1"/>
</dbReference>
<evidence type="ECO:0000256" key="15">
    <source>
        <dbReference type="ARBA" id="ARBA00023136"/>
    </source>
</evidence>
<dbReference type="InterPro" id="IPR051824">
    <property type="entry name" value="LRR_Rcpt-Like_S/T_Kinase"/>
</dbReference>
<dbReference type="InterPro" id="IPR001245">
    <property type="entry name" value="Ser-Thr/Tyr_kinase_cat_dom"/>
</dbReference>
<evidence type="ECO:0000256" key="8">
    <source>
        <dbReference type="ARBA" id="ARBA00022679"/>
    </source>
</evidence>
<keyword evidence="16" id="KW-0675">Receptor</keyword>
<sequence length="935" mass="105557">MSKPSLRLHLTKLVLYHSLLWQLGQWPQSKFHCNADNEYPLPDNEVSALQNIMDNSKLRQEQHITKQYCQNGTSNYDFTIRCSCDNMTKECRISRITCENYNFELEFSVSRDLWQNQLSGQIPASLGSCGSLEQLVLGYNLLSGAIPQSFGSLKNLRRLDLKFNRLSGSIPRAFGDFPNLTNIVLSENRFTGPLPEGLGNLTSLTSFYVSANYLSGKFPEGYDKLTSLEEFSIIGNYISGPLPVKTIAKWTNINYLGLVGNNFEGWVTEEIFNLPNLAILKISDLANDGFQLPPKINNPAKFVTLSFSGNKLNGTIPRWILEASQTSTDLSFNNFSAIDIAVPSNPQLNLFACCRNSSITVPERMDPFEMKNTYCPENKPKFHSLFINCGGEETTVLGNKYDQDNDTSLYYTSPMENWAYSLSGDFGAEKSNASDYIKNMTCGISVTEALLYEKARLSPQSLKYYAFCLLKGGYNVTLYFNEIVYVNDADYTSLRKRIFDVYIQGEKRLNNFDIREKAGIVEKPITEKFSAVAVHDSGLLEIHLYWPGKGSYDMNGPLISAISVTPEFEINPDKHKRQRVALITIASIVAALLLLLAFAWRMGWLSRKEIHKIKIGQEKIDDELQDKFVTVKELIRATNNFSDKKKLDRSGTVFMAKLQEHTVAVKRLGFTQFKEKIEELKIEIGTIRSMQHINVLELLDVYIGKDHQLLVYEYMENKSLADNLFDSSTSSKLKLNWETRVNICLGIANGLKYLHEHPRVKILHTNIKSTNILLNENLEAKISDFGFASLYTEGEKVMVIKREVPLGYMAPEYFQTDVLTSKSDVYSFGVVMLELVSGKRNKLSKSKEETQVLLDKAHYEFAEGNLKCLVDNSLAAYDEREALTILKLAVYCTNLAPSVRPTISEVVSVLVRRKSLDEVFPPAKLTGDINVAGSS</sequence>
<keyword evidence="12" id="KW-0547">Nucleotide-binding</keyword>
<evidence type="ECO:0000256" key="7">
    <source>
        <dbReference type="ARBA" id="ARBA00022614"/>
    </source>
</evidence>
<reference evidence="23 24" key="1">
    <citation type="journal article" date="2019" name="G3 (Bethesda)">
        <title>Sequencing of a Wild Apple (Malus baccata) Genome Unravels the Differences Between Cultivated and Wild Apple Species Regarding Disease Resistance and Cold Tolerance.</title>
        <authorList>
            <person name="Chen X."/>
        </authorList>
    </citation>
    <scope>NUCLEOTIDE SEQUENCE [LARGE SCALE GENOMIC DNA]</scope>
    <source>
        <strain evidence="24">cv. Shandingzi</strain>
        <tissue evidence="23">Leaves</tissue>
    </source>
</reference>
<evidence type="ECO:0000256" key="1">
    <source>
        <dbReference type="ARBA" id="ARBA00004236"/>
    </source>
</evidence>
<feature type="domain" description="Protein kinase" evidence="22">
    <location>
        <begin position="639"/>
        <end position="920"/>
    </location>
</feature>
<evidence type="ECO:0000313" key="24">
    <source>
        <dbReference type="Proteomes" id="UP000315295"/>
    </source>
</evidence>
<dbReference type="FunFam" id="3.80.10.10:FF:000299">
    <property type="entry name" value="Piriformospora indica-insensitive protein 2"/>
    <property type="match status" value="1"/>
</dbReference>
<comment type="subcellular location">
    <subcellularLocation>
        <location evidence="1">Cell membrane</location>
    </subcellularLocation>
    <subcellularLocation>
        <location evidence="2">Membrane</location>
        <topology evidence="2">Single-pass type I membrane protein</topology>
    </subcellularLocation>
</comment>
<dbReference type="InterPro" id="IPR021720">
    <property type="entry name" value="Malectin_dom"/>
</dbReference>
<comment type="catalytic activity">
    <reaction evidence="19">
        <text>L-seryl-[protein] + ATP = O-phospho-L-seryl-[protein] + ADP + H(+)</text>
        <dbReference type="Rhea" id="RHEA:17989"/>
        <dbReference type="Rhea" id="RHEA-COMP:9863"/>
        <dbReference type="Rhea" id="RHEA-COMP:11604"/>
        <dbReference type="ChEBI" id="CHEBI:15378"/>
        <dbReference type="ChEBI" id="CHEBI:29999"/>
        <dbReference type="ChEBI" id="CHEBI:30616"/>
        <dbReference type="ChEBI" id="CHEBI:83421"/>
        <dbReference type="ChEBI" id="CHEBI:456216"/>
        <dbReference type="EC" id="2.7.11.1"/>
    </reaction>
</comment>
<evidence type="ECO:0000256" key="18">
    <source>
        <dbReference type="ARBA" id="ARBA00047899"/>
    </source>
</evidence>
<evidence type="ECO:0000256" key="19">
    <source>
        <dbReference type="ARBA" id="ARBA00048679"/>
    </source>
</evidence>
<dbReference type="EC" id="2.7.11.1" evidence="3"/>
<dbReference type="InterPro" id="IPR011009">
    <property type="entry name" value="Kinase-like_dom_sf"/>
</dbReference>
<dbReference type="GO" id="GO:0005886">
    <property type="term" value="C:plasma membrane"/>
    <property type="evidence" value="ECO:0007669"/>
    <property type="project" value="UniProtKB-SubCell"/>
</dbReference>
<evidence type="ECO:0000256" key="5">
    <source>
        <dbReference type="ARBA" id="ARBA00022527"/>
    </source>
</evidence>
<keyword evidence="7" id="KW-0433">Leucine-rich repeat</keyword>
<keyword evidence="17" id="KW-0325">Glycoprotein</keyword>
<evidence type="ECO:0000313" key="23">
    <source>
        <dbReference type="EMBL" id="TQE02461.1"/>
    </source>
</evidence>
<keyword evidence="8" id="KW-0808">Transferase</keyword>
<dbReference type="GO" id="GO:0005524">
    <property type="term" value="F:ATP binding"/>
    <property type="evidence" value="ECO:0007669"/>
    <property type="project" value="UniProtKB-KW"/>
</dbReference>
<dbReference type="Gene3D" id="2.60.120.430">
    <property type="entry name" value="Galactose-binding lectin"/>
    <property type="match status" value="1"/>
</dbReference>
<dbReference type="InterPro" id="IPR032675">
    <property type="entry name" value="LRR_dom_sf"/>
</dbReference>
<evidence type="ECO:0000256" key="17">
    <source>
        <dbReference type="ARBA" id="ARBA00023180"/>
    </source>
</evidence>
<evidence type="ECO:0000256" key="9">
    <source>
        <dbReference type="ARBA" id="ARBA00022692"/>
    </source>
</evidence>
<dbReference type="FunFam" id="1.10.510.10:FF:000095">
    <property type="entry name" value="protein STRUBBELIG-RECEPTOR FAMILY 8"/>
    <property type="match status" value="1"/>
</dbReference>
<accession>A0A540MUL9</accession>
<evidence type="ECO:0000256" key="10">
    <source>
        <dbReference type="ARBA" id="ARBA00022729"/>
    </source>
</evidence>
<keyword evidence="15 20" id="KW-0472">Membrane</keyword>
<dbReference type="EMBL" id="VIEB01000175">
    <property type="protein sequence ID" value="TQE02461.1"/>
    <property type="molecule type" value="Genomic_DNA"/>
</dbReference>
<name>A0A540MUL9_MALBA</name>
<dbReference type="Pfam" id="PF07714">
    <property type="entry name" value="PK_Tyr_Ser-Thr"/>
    <property type="match status" value="1"/>
</dbReference>
<dbReference type="PANTHER" id="PTHR48006:SF48">
    <property type="entry name" value="PROTEIN KINASE DOMAIN-CONTAINING PROTEIN"/>
    <property type="match status" value="1"/>
</dbReference>
<feature type="signal peptide" evidence="21">
    <location>
        <begin position="1"/>
        <end position="24"/>
    </location>
</feature>
<evidence type="ECO:0000256" key="20">
    <source>
        <dbReference type="SAM" id="Phobius"/>
    </source>
</evidence>
<keyword evidence="24" id="KW-1185">Reference proteome</keyword>
<dbReference type="PROSITE" id="PS50011">
    <property type="entry name" value="PROTEIN_KINASE_DOM"/>
    <property type="match status" value="1"/>
</dbReference>
<keyword evidence="11" id="KW-0677">Repeat</keyword>
<evidence type="ECO:0000256" key="12">
    <source>
        <dbReference type="ARBA" id="ARBA00022741"/>
    </source>
</evidence>
<dbReference type="GO" id="GO:0004674">
    <property type="term" value="F:protein serine/threonine kinase activity"/>
    <property type="evidence" value="ECO:0007669"/>
    <property type="project" value="UniProtKB-KW"/>
</dbReference>
<evidence type="ECO:0000256" key="14">
    <source>
        <dbReference type="ARBA" id="ARBA00022989"/>
    </source>
</evidence>
<protein>
    <recommendedName>
        <fullName evidence="3">non-specific serine/threonine protein kinase</fullName>
        <ecNumber evidence="3">2.7.11.1</ecNumber>
    </recommendedName>
</protein>
<dbReference type="AlphaFoldDB" id="A0A540MUL9"/>
<dbReference type="Gene3D" id="3.30.200.20">
    <property type="entry name" value="Phosphorylase Kinase, domain 1"/>
    <property type="match status" value="1"/>
</dbReference>
<keyword evidence="13" id="KW-0067">ATP-binding</keyword>
<dbReference type="Gene3D" id="1.10.510.10">
    <property type="entry name" value="Transferase(Phosphotransferase) domain 1"/>
    <property type="match status" value="1"/>
</dbReference>
<dbReference type="Pfam" id="PF11721">
    <property type="entry name" value="Malectin"/>
    <property type="match status" value="1"/>
</dbReference>
<evidence type="ECO:0000256" key="2">
    <source>
        <dbReference type="ARBA" id="ARBA00004479"/>
    </source>
</evidence>
<dbReference type="Pfam" id="PF13855">
    <property type="entry name" value="LRR_8"/>
    <property type="match status" value="1"/>
</dbReference>
<evidence type="ECO:0000259" key="22">
    <source>
        <dbReference type="PROSITE" id="PS50011"/>
    </source>
</evidence>
<dbReference type="SUPFAM" id="SSF56112">
    <property type="entry name" value="Protein kinase-like (PK-like)"/>
    <property type="match status" value="1"/>
</dbReference>
<organism evidence="23 24">
    <name type="scientific">Malus baccata</name>
    <name type="common">Siberian crab apple</name>
    <name type="synonym">Pyrus baccata</name>
    <dbReference type="NCBI Taxonomy" id="106549"/>
    <lineage>
        <taxon>Eukaryota</taxon>
        <taxon>Viridiplantae</taxon>
        <taxon>Streptophyta</taxon>
        <taxon>Embryophyta</taxon>
        <taxon>Tracheophyta</taxon>
        <taxon>Spermatophyta</taxon>
        <taxon>Magnoliopsida</taxon>
        <taxon>eudicotyledons</taxon>
        <taxon>Gunneridae</taxon>
        <taxon>Pentapetalae</taxon>
        <taxon>rosids</taxon>
        <taxon>fabids</taxon>
        <taxon>Rosales</taxon>
        <taxon>Rosaceae</taxon>
        <taxon>Amygdaloideae</taxon>
        <taxon>Maleae</taxon>
        <taxon>Malus</taxon>
    </lineage>
</organism>
<dbReference type="Proteomes" id="UP000315295">
    <property type="component" value="Unassembled WGS sequence"/>
</dbReference>